<dbReference type="AlphaFoldDB" id="A0A2K3LVG4"/>
<dbReference type="Gramene" id="Tp57577_TGAC_v2_mRNA14961">
    <property type="protein sequence ID" value="Tp57577_TGAC_v2_mRNA14961"/>
    <property type="gene ID" value="Tp57577_TGAC_v2_gene14478"/>
</dbReference>
<comment type="caution">
    <text evidence="1">The sequence shown here is derived from an EMBL/GenBank/DDBJ whole genome shotgun (WGS) entry which is preliminary data.</text>
</comment>
<dbReference type="Gramene" id="Tp57577_TGAC_v2_mRNA14960">
    <property type="protein sequence ID" value="Tp57577_TGAC_v2_mRNA14960"/>
    <property type="gene ID" value="Tp57577_TGAC_v2_gene14478"/>
</dbReference>
<gene>
    <name evidence="1" type="ORF">L195_g038554</name>
</gene>
<protein>
    <submittedName>
        <fullName evidence="1">Uncharacterized protein</fullName>
    </submittedName>
</protein>
<evidence type="ECO:0000313" key="2">
    <source>
        <dbReference type="Proteomes" id="UP000236291"/>
    </source>
</evidence>
<reference evidence="1 2" key="1">
    <citation type="journal article" date="2014" name="Am. J. Bot.">
        <title>Genome assembly and annotation for red clover (Trifolium pratense; Fabaceae).</title>
        <authorList>
            <person name="Istvanek J."/>
            <person name="Jaros M."/>
            <person name="Krenek A."/>
            <person name="Repkova J."/>
        </authorList>
    </citation>
    <scope>NUCLEOTIDE SEQUENCE [LARGE SCALE GENOMIC DNA]</scope>
    <source>
        <strain evidence="2">cv. Tatra</strain>
        <tissue evidence="1">Young leaves</tissue>
    </source>
</reference>
<dbReference type="EMBL" id="ASHM01042191">
    <property type="protein sequence ID" value="PNX82525.1"/>
    <property type="molecule type" value="Genomic_DNA"/>
</dbReference>
<evidence type="ECO:0000313" key="1">
    <source>
        <dbReference type="EMBL" id="PNX82525.1"/>
    </source>
</evidence>
<organism evidence="1 2">
    <name type="scientific">Trifolium pratense</name>
    <name type="common">Red clover</name>
    <dbReference type="NCBI Taxonomy" id="57577"/>
    <lineage>
        <taxon>Eukaryota</taxon>
        <taxon>Viridiplantae</taxon>
        <taxon>Streptophyta</taxon>
        <taxon>Embryophyta</taxon>
        <taxon>Tracheophyta</taxon>
        <taxon>Spermatophyta</taxon>
        <taxon>Magnoliopsida</taxon>
        <taxon>eudicotyledons</taxon>
        <taxon>Gunneridae</taxon>
        <taxon>Pentapetalae</taxon>
        <taxon>rosids</taxon>
        <taxon>fabids</taxon>
        <taxon>Fabales</taxon>
        <taxon>Fabaceae</taxon>
        <taxon>Papilionoideae</taxon>
        <taxon>50 kb inversion clade</taxon>
        <taxon>NPAAA clade</taxon>
        <taxon>Hologalegina</taxon>
        <taxon>IRL clade</taxon>
        <taxon>Trifolieae</taxon>
        <taxon>Trifolium</taxon>
    </lineage>
</organism>
<sequence length="73" mass="8598">MEITLSSFQFLSRSFTNPKIAIDYNHFFLRSSDLNRKLINLNRKLIDLNVKLIYLTAKLVDFSTKLIDLIHEP</sequence>
<reference evidence="1 2" key="2">
    <citation type="journal article" date="2017" name="Front. Plant Sci.">
        <title>Gene Classification and Mining of Molecular Markers Useful in Red Clover (Trifolium pratense) Breeding.</title>
        <authorList>
            <person name="Istvanek J."/>
            <person name="Dluhosova J."/>
            <person name="Dluhos P."/>
            <person name="Patkova L."/>
            <person name="Nedelnik J."/>
            <person name="Repkova J."/>
        </authorList>
    </citation>
    <scope>NUCLEOTIDE SEQUENCE [LARGE SCALE GENOMIC DNA]</scope>
    <source>
        <strain evidence="2">cv. Tatra</strain>
        <tissue evidence="1">Young leaves</tissue>
    </source>
</reference>
<accession>A0A2K3LVG4</accession>
<proteinExistence type="predicted"/>
<dbReference type="Proteomes" id="UP000236291">
    <property type="component" value="Unassembled WGS sequence"/>
</dbReference>
<name>A0A2K3LVG4_TRIPR</name>